<evidence type="ECO:0000256" key="6">
    <source>
        <dbReference type="HAMAP-Rule" id="MF_02207"/>
    </source>
</evidence>
<dbReference type="AlphaFoldDB" id="A1ZQX5"/>
<feature type="binding site" evidence="6">
    <location>
        <begin position="225"/>
        <end position="227"/>
    </location>
    <ligand>
        <name>ATP</name>
        <dbReference type="ChEBI" id="CHEBI:30616"/>
    </ligand>
</feature>
<evidence type="ECO:0000256" key="4">
    <source>
        <dbReference type="ARBA" id="ARBA00022960"/>
    </source>
</evidence>
<comment type="subcellular location">
    <subcellularLocation>
        <location evidence="6">Cytoplasm</location>
    </subcellularLocation>
    <text evidence="6">Membrane-associated.</text>
</comment>
<comment type="subunit">
    <text evidence="6">Forms polymers.</text>
</comment>
<name>A1ZQX5_MICM2</name>
<dbReference type="SUPFAM" id="SSF53067">
    <property type="entry name" value="Actin-like ATPase domain"/>
    <property type="match status" value="2"/>
</dbReference>
<dbReference type="InterPro" id="IPR004753">
    <property type="entry name" value="MreB"/>
</dbReference>
<dbReference type="InterPro" id="IPR056546">
    <property type="entry name" value="MreB_MamK-like"/>
</dbReference>
<dbReference type="Proteomes" id="UP000004095">
    <property type="component" value="Unassembled WGS sequence"/>
</dbReference>
<evidence type="ECO:0000256" key="2">
    <source>
        <dbReference type="ARBA" id="ARBA00022741"/>
    </source>
</evidence>
<dbReference type="GO" id="GO:0005524">
    <property type="term" value="F:ATP binding"/>
    <property type="evidence" value="ECO:0007669"/>
    <property type="project" value="UniProtKB-KW"/>
</dbReference>
<dbReference type="EMBL" id="AAWS01000025">
    <property type="protein sequence ID" value="EAY27280.1"/>
    <property type="molecule type" value="Genomic_DNA"/>
</dbReference>
<evidence type="ECO:0000313" key="7">
    <source>
        <dbReference type="EMBL" id="EAY27280.1"/>
    </source>
</evidence>
<dbReference type="InterPro" id="IPR004000">
    <property type="entry name" value="Actin"/>
</dbReference>
<dbReference type="HAMAP" id="MF_02207">
    <property type="entry name" value="MreB"/>
    <property type="match status" value="1"/>
</dbReference>
<proteinExistence type="inferred from homology"/>
<keyword evidence="2 6" id="KW-0547">Nucleotide-binding</keyword>
<accession>A1ZQX5</accession>
<evidence type="ECO:0000256" key="1">
    <source>
        <dbReference type="ARBA" id="ARBA00022490"/>
    </source>
</evidence>
<dbReference type="eggNOG" id="COG1077">
    <property type="taxonomic scope" value="Bacteria"/>
</dbReference>
<dbReference type="PANTHER" id="PTHR42749:SF1">
    <property type="entry name" value="CELL SHAPE-DETERMINING PROTEIN MREB"/>
    <property type="match status" value="1"/>
</dbReference>
<keyword evidence="3 6" id="KW-0067">ATP-binding</keyword>
<dbReference type="NCBIfam" id="NF010539">
    <property type="entry name" value="PRK13927.1"/>
    <property type="match status" value="1"/>
</dbReference>
<protein>
    <recommendedName>
        <fullName evidence="6">Cell shape-determining protein MreB</fullName>
    </recommendedName>
</protein>
<gene>
    <name evidence="6" type="primary">mreB</name>
    <name evidence="7" type="ORF">M23134_06590</name>
</gene>
<comment type="function">
    <text evidence="6">Forms membrane-associated dynamic filaments that are essential for cell shape determination. Acts by regulating cell wall synthesis and cell elongation, and thus cell shape. A feedback loop between cell geometry and MreB localization may maintain elongated cell shape by targeting cell wall growth to regions of negative cell wall curvature.</text>
</comment>
<dbReference type="Gene3D" id="3.30.420.40">
    <property type="match status" value="3"/>
</dbReference>
<dbReference type="GO" id="GO:0005737">
    <property type="term" value="C:cytoplasm"/>
    <property type="evidence" value="ECO:0007669"/>
    <property type="project" value="UniProtKB-SubCell"/>
</dbReference>
<comment type="caution">
    <text evidence="7">The sequence shown here is derived from an EMBL/GenBank/DDBJ whole genome shotgun (WGS) entry which is preliminary data.</text>
</comment>
<evidence type="ECO:0000256" key="3">
    <source>
        <dbReference type="ARBA" id="ARBA00022840"/>
    </source>
</evidence>
<dbReference type="SMART" id="SM00268">
    <property type="entry name" value="ACTIN"/>
    <property type="match status" value="1"/>
</dbReference>
<keyword evidence="4 6" id="KW-0133">Cell shape</keyword>
<dbReference type="PRINTS" id="PR01652">
    <property type="entry name" value="SHAPEPROTEIN"/>
</dbReference>
<feature type="binding site" evidence="6">
    <location>
        <begin position="355"/>
        <end position="358"/>
    </location>
    <ligand>
        <name>ATP</name>
        <dbReference type="ChEBI" id="CHEBI:30616"/>
    </ligand>
</feature>
<organism evidence="7 8">
    <name type="scientific">Microscilla marina ATCC 23134</name>
    <dbReference type="NCBI Taxonomy" id="313606"/>
    <lineage>
        <taxon>Bacteria</taxon>
        <taxon>Pseudomonadati</taxon>
        <taxon>Bacteroidota</taxon>
        <taxon>Cytophagia</taxon>
        <taxon>Cytophagales</taxon>
        <taxon>Microscillaceae</taxon>
        <taxon>Microscilla</taxon>
    </lineage>
</organism>
<comment type="similarity">
    <text evidence="5 6">Belongs to the FtsA/MreB family.</text>
</comment>
<reference evidence="7 8" key="1">
    <citation type="submission" date="2007-01" db="EMBL/GenBank/DDBJ databases">
        <authorList>
            <person name="Haygood M."/>
            <person name="Podell S."/>
            <person name="Anderson C."/>
            <person name="Hopkinson B."/>
            <person name="Roe K."/>
            <person name="Barbeau K."/>
            <person name="Gaasterland T."/>
            <person name="Ferriera S."/>
            <person name="Johnson J."/>
            <person name="Kravitz S."/>
            <person name="Beeson K."/>
            <person name="Sutton G."/>
            <person name="Rogers Y.-H."/>
            <person name="Friedman R."/>
            <person name="Frazier M."/>
            <person name="Venter J.C."/>
        </authorList>
    </citation>
    <scope>NUCLEOTIDE SEQUENCE [LARGE SCALE GENOMIC DNA]</scope>
    <source>
        <strain evidence="7 8">ATCC 23134</strain>
    </source>
</reference>
<sequence>MVSRSCGYNCKNRWLKLRFAELCQRLITSHNLEFLCQNSTLILTKLLRANTISEKFYKYCKTTMGLFDFFTGDIAIDLGTANTLIIHKDKVVVDEPSIIAIDRKNSKVIAIGKQAMQMHEKTHREIETIRPLKDGVIADFTAAEQMIRGLIKMINSGSRFFTPSYRMVICIPSGITEVEKRAVKDSAEHCGAREVYMIHEPIAAAIGIGINIDEPVGSMIVDIGGGTTEIAVIALSGIVCEQSIKTAGDVFTQDILNYMRRQHNLLIGERSAERIKMEVGSAMAELDEPPADYEVRGRDLMTGIPKTIKVSYSEIAFCLDKSISKVEDGVLKTLEMSPPELSADIYNNGIYLTGGGALLKGLDQRLALKTKLPIHIADDPLRAVVRGTGIALKNLEAYKPVLMS</sequence>
<feature type="binding site" evidence="6">
    <location>
        <begin position="273"/>
        <end position="276"/>
    </location>
    <ligand>
        <name>ATP</name>
        <dbReference type="ChEBI" id="CHEBI:30616"/>
    </ligand>
</feature>
<keyword evidence="8" id="KW-1185">Reference proteome</keyword>
<evidence type="ECO:0000313" key="8">
    <source>
        <dbReference type="Proteomes" id="UP000004095"/>
    </source>
</evidence>
<dbReference type="GO" id="GO:0008360">
    <property type="term" value="P:regulation of cell shape"/>
    <property type="evidence" value="ECO:0007669"/>
    <property type="project" value="UniProtKB-UniRule"/>
</dbReference>
<dbReference type="InterPro" id="IPR043129">
    <property type="entry name" value="ATPase_NBD"/>
</dbReference>
<dbReference type="CDD" id="cd10225">
    <property type="entry name" value="ASKHA_NBD_MreB-like"/>
    <property type="match status" value="1"/>
</dbReference>
<dbReference type="GO" id="GO:0000902">
    <property type="term" value="P:cell morphogenesis"/>
    <property type="evidence" value="ECO:0007669"/>
    <property type="project" value="InterPro"/>
</dbReference>
<dbReference type="NCBIfam" id="TIGR00904">
    <property type="entry name" value="mreB"/>
    <property type="match status" value="1"/>
</dbReference>
<keyword evidence="1 6" id="KW-0963">Cytoplasm</keyword>
<evidence type="ECO:0000256" key="5">
    <source>
        <dbReference type="ARBA" id="ARBA00023458"/>
    </source>
</evidence>
<dbReference type="Pfam" id="PF06723">
    <property type="entry name" value="MreB_Mbl"/>
    <property type="match status" value="1"/>
</dbReference>
<dbReference type="PANTHER" id="PTHR42749">
    <property type="entry name" value="CELL SHAPE-DETERMINING PROTEIN MREB"/>
    <property type="match status" value="1"/>
</dbReference>
<feature type="binding site" evidence="6">
    <location>
        <begin position="80"/>
        <end position="82"/>
    </location>
    <ligand>
        <name>ATP</name>
        <dbReference type="ChEBI" id="CHEBI:30616"/>
    </ligand>
</feature>